<organism evidence="2 3">
    <name type="scientific">Mucuna pruriens</name>
    <name type="common">Velvet bean</name>
    <name type="synonym">Dolichos pruriens</name>
    <dbReference type="NCBI Taxonomy" id="157652"/>
    <lineage>
        <taxon>Eukaryota</taxon>
        <taxon>Viridiplantae</taxon>
        <taxon>Streptophyta</taxon>
        <taxon>Embryophyta</taxon>
        <taxon>Tracheophyta</taxon>
        <taxon>Spermatophyta</taxon>
        <taxon>Magnoliopsida</taxon>
        <taxon>eudicotyledons</taxon>
        <taxon>Gunneridae</taxon>
        <taxon>Pentapetalae</taxon>
        <taxon>rosids</taxon>
        <taxon>fabids</taxon>
        <taxon>Fabales</taxon>
        <taxon>Fabaceae</taxon>
        <taxon>Papilionoideae</taxon>
        <taxon>50 kb inversion clade</taxon>
        <taxon>NPAAA clade</taxon>
        <taxon>indigoferoid/millettioid clade</taxon>
        <taxon>Phaseoleae</taxon>
        <taxon>Mucuna</taxon>
    </lineage>
</organism>
<dbReference type="PANTHER" id="PTHR31966">
    <property type="entry name" value="OS01G0783500 PROTEIN"/>
    <property type="match status" value="1"/>
</dbReference>
<gene>
    <name evidence="2" type="primary">PHOS34</name>
    <name evidence="2" type="ORF">CR513_51926</name>
</gene>
<keyword evidence="3" id="KW-1185">Reference proteome</keyword>
<sequence>MGLTNRVHVSLCHKFLSLFNDKNPQRLAHLGQNCLYFQCCSAQYRRKIVIAIALSNESAHAVRWAVQNYVRASDALILLHVRPTSVLYNKD</sequence>
<dbReference type="AlphaFoldDB" id="A0A371ESI3"/>
<dbReference type="STRING" id="157652.A0A371ESI3"/>
<dbReference type="Pfam" id="PF00582">
    <property type="entry name" value="Usp"/>
    <property type="match status" value="1"/>
</dbReference>
<dbReference type="InterPro" id="IPR014729">
    <property type="entry name" value="Rossmann-like_a/b/a_fold"/>
</dbReference>
<dbReference type="PANTHER" id="PTHR31966:SF3">
    <property type="entry name" value="OS05G0501700 PROTEIN"/>
    <property type="match status" value="1"/>
</dbReference>
<evidence type="ECO:0000259" key="1">
    <source>
        <dbReference type="Pfam" id="PF00582"/>
    </source>
</evidence>
<protein>
    <submittedName>
        <fullName evidence="2">Universal stress protein PHOS34</fullName>
    </submittedName>
</protein>
<reference evidence="2" key="1">
    <citation type="submission" date="2018-05" db="EMBL/GenBank/DDBJ databases">
        <title>Draft genome of Mucuna pruriens seed.</title>
        <authorList>
            <person name="Nnadi N.E."/>
            <person name="Vos R."/>
            <person name="Hasami M.H."/>
            <person name="Devisetty U.K."/>
            <person name="Aguiy J.C."/>
        </authorList>
    </citation>
    <scope>NUCLEOTIDE SEQUENCE [LARGE SCALE GENOMIC DNA]</scope>
    <source>
        <strain evidence="2">JCA_2017</strain>
    </source>
</reference>
<dbReference type="Gene3D" id="3.40.50.620">
    <property type="entry name" value="HUPs"/>
    <property type="match status" value="1"/>
</dbReference>
<feature type="non-terminal residue" evidence="2">
    <location>
        <position position="1"/>
    </location>
</feature>
<dbReference type="OrthoDB" id="843225at2759"/>
<proteinExistence type="predicted"/>
<dbReference type="SUPFAM" id="SSF52402">
    <property type="entry name" value="Adenine nucleotide alpha hydrolases-like"/>
    <property type="match status" value="1"/>
</dbReference>
<evidence type="ECO:0000313" key="3">
    <source>
        <dbReference type="Proteomes" id="UP000257109"/>
    </source>
</evidence>
<dbReference type="InterPro" id="IPR044162">
    <property type="entry name" value="PHOS32/34"/>
</dbReference>
<comment type="caution">
    <text evidence="2">The sequence shown here is derived from an EMBL/GenBank/DDBJ whole genome shotgun (WGS) entry which is preliminary data.</text>
</comment>
<evidence type="ECO:0000313" key="2">
    <source>
        <dbReference type="EMBL" id="RDX69018.1"/>
    </source>
</evidence>
<name>A0A371ESI3_MUCPR</name>
<dbReference type="Proteomes" id="UP000257109">
    <property type="component" value="Unassembled WGS sequence"/>
</dbReference>
<feature type="domain" description="UspA" evidence="1">
    <location>
        <begin position="46"/>
        <end position="88"/>
    </location>
</feature>
<accession>A0A371ESI3</accession>
<dbReference type="InterPro" id="IPR006016">
    <property type="entry name" value="UspA"/>
</dbReference>
<dbReference type="EMBL" id="QJKJ01012301">
    <property type="protein sequence ID" value="RDX69018.1"/>
    <property type="molecule type" value="Genomic_DNA"/>
</dbReference>